<evidence type="ECO:0000313" key="3">
    <source>
        <dbReference type="WBParaSite" id="TCLT_0001015201-mRNA-1"/>
    </source>
</evidence>
<dbReference type="AlphaFoldDB" id="A0A0N5DAF6"/>
<organism evidence="3">
    <name type="scientific">Thelazia callipaeda</name>
    <name type="common">Oriental eyeworm</name>
    <name type="synonym">Parasitic nematode</name>
    <dbReference type="NCBI Taxonomy" id="103827"/>
    <lineage>
        <taxon>Eukaryota</taxon>
        <taxon>Metazoa</taxon>
        <taxon>Ecdysozoa</taxon>
        <taxon>Nematoda</taxon>
        <taxon>Chromadorea</taxon>
        <taxon>Rhabditida</taxon>
        <taxon>Spirurina</taxon>
        <taxon>Spiruromorpha</taxon>
        <taxon>Thelazioidea</taxon>
        <taxon>Thelaziidae</taxon>
        <taxon>Thelazia</taxon>
    </lineage>
</organism>
<dbReference type="OrthoDB" id="21216at2759"/>
<reference evidence="3" key="1">
    <citation type="submission" date="2017-02" db="UniProtKB">
        <authorList>
            <consortium name="WormBaseParasite"/>
        </authorList>
    </citation>
    <scope>IDENTIFICATION</scope>
</reference>
<name>A0A0N5DAF6_THECL</name>
<proteinExistence type="predicted"/>
<reference evidence="1 2" key="2">
    <citation type="submission" date="2018-11" db="EMBL/GenBank/DDBJ databases">
        <authorList>
            <consortium name="Pathogen Informatics"/>
        </authorList>
    </citation>
    <scope>NUCLEOTIDE SEQUENCE [LARGE SCALE GENOMIC DNA]</scope>
</reference>
<dbReference type="InterPro" id="IPR021429">
    <property type="entry name" value="Mediator_Med24"/>
</dbReference>
<evidence type="ECO:0000313" key="1">
    <source>
        <dbReference type="EMBL" id="VDN07818.1"/>
    </source>
</evidence>
<protein>
    <submittedName>
        <fullName evidence="3">Mediator of RNA polymerase II transcription subunit 24</fullName>
    </submittedName>
</protein>
<dbReference type="GO" id="GO:0016592">
    <property type="term" value="C:mediator complex"/>
    <property type="evidence" value="ECO:0007669"/>
    <property type="project" value="InterPro"/>
</dbReference>
<keyword evidence="2" id="KW-1185">Reference proteome</keyword>
<dbReference type="EMBL" id="UYYF01004987">
    <property type="protein sequence ID" value="VDN07818.1"/>
    <property type="molecule type" value="Genomic_DNA"/>
</dbReference>
<sequence>MLELLLILIEELQNVLHAFRDDANFMIVCLVQWMCSQPVTSPRQSLVKSFIRALEYPHQLNHTQQERMVLTSATCRRTLDDLSICDRLRDPRFTWIINCAKRKLPVVPFTLPATNAQSSDAEMLKQAFTYARQQAWGSPNVLQLVDRCNKAGVVENWCMVWLNAMLKLSTNDEMLCAGELCLAAGIMSPVPCMLSFARSITEYIFEQNVEFGCVEPKALVSAQFLVHCLQLAMHAYWRQQKERQARVARGDCIERKKSDEDENNESDLGNPVERSVLVIFDKFLREARAGHLKSTITFIYHFMVSLANAPRNPATRRIIELLPRDLILNLARLDPQTFNLDLYWPLVNLCDADDCTRDLDVIKPQRPAYVSESHGEQFTDCPQTQKLRCWLVPTRDCHTVYSLSLESPLLLQFQSYDVCFSNEMGEQYKCVAQALSAWDSHGDYVWMTGMRFSVFIPVLTDYS</sequence>
<dbReference type="OMA" id="NIASEMW"/>
<evidence type="ECO:0000313" key="2">
    <source>
        <dbReference type="Proteomes" id="UP000276776"/>
    </source>
</evidence>
<dbReference type="WBParaSite" id="TCLT_0001015201-mRNA-1">
    <property type="protein sequence ID" value="TCLT_0001015201-mRNA-1"/>
    <property type="gene ID" value="TCLT_0001015201"/>
</dbReference>
<accession>A0A0N5DAF6</accession>
<dbReference type="STRING" id="103827.A0A0N5DAF6"/>
<dbReference type="Pfam" id="PF11277">
    <property type="entry name" value="Med24_N"/>
    <property type="match status" value="1"/>
</dbReference>
<gene>
    <name evidence="1" type="ORF">TCLT_LOCUS10141</name>
</gene>
<dbReference type="Proteomes" id="UP000276776">
    <property type="component" value="Unassembled WGS sequence"/>
</dbReference>